<dbReference type="InterPro" id="IPR002646">
    <property type="entry name" value="PolA_pol_head_dom"/>
</dbReference>
<dbReference type="InterPro" id="IPR003607">
    <property type="entry name" value="HD/PDEase_dom"/>
</dbReference>
<dbReference type="InterPro" id="IPR032828">
    <property type="entry name" value="PolyA_RNA-bd"/>
</dbReference>
<comment type="cofactor">
    <cofactor evidence="1">
        <name>Mg(2+)</name>
        <dbReference type="ChEBI" id="CHEBI:18420"/>
    </cofactor>
</comment>
<dbReference type="Gene3D" id="1.10.246.80">
    <property type="match status" value="1"/>
</dbReference>
<keyword evidence="3" id="KW-0819">tRNA processing</keyword>
<dbReference type="NCBIfam" id="NF009814">
    <property type="entry name" value="PRK13299.1"/>
    <property type="match status" value="1"/>
</dbReference>
<evidence type="ECO:0000256" key="1">
    <source>
        <dbReference type="ARBA" id="ARBA00001946"/>
    </source>
</evidence>
<proteinExistence type="inferred from homology"/>
<sequence length="443" mass="50610">MKIELPEKVKTVIGELKAHGYDAYAVGGCIRDSILGRTPGDWDITTSAKPQQVKAIFPRTVDTGIQHGTVTVLMDKEGFEVTTYRIDGEYEDARHPKDVIFTSNLLEDLKRRDFTINAMAYNDETGLVDAFDGIADLKAKRIRCVGEPTERFTEDALRMMRAVRFAAQLGFTIEDATRQAICDMAENLSKISAERIQVELVKLVTSDHPEEMKTIYDTGIAAVILPEFCTMMETEQHNPHHIYTVGVHTIRSMQEIRADRVLRLTMLFHDVAKPVCRTEDENGIHHFHGHPEVGAEMARKILRRLKFDNDTIRKVTALIRAHDDRPPLKGRAVRRAIFRNGTEQYPELFEVKRADILAQSSFLQQEKLLYVDRYEHMYRQIIEKHQCLSLKDLAVNGSDLIARGIQPGKEIGVILHAMLEQVLEDPKLNEKEALLDWYFNSNK</sequence>
<dbReference type="GO" id="GO:0008033">
    <property type="term" value="P:tRNA processing"/>
    <property type="evidence" value="ECO:0007669"/>
    <property type="project" value="UniProtKB-KW"/>
</dbReference>
<dbReference type="InterPro" id="IPR050264">
    <property type="entry name" value="Bact_CCA-adding_enz_type3_sf"/>
</dbReference>
<evidence type="ECO:0000259" key="12">
    <source>
        <dbReference type="Pfam" id="PF13735"/>
    </source>
</evidence>
<dbReference type="Pfam" id="PF01743">
    <property type="entry name" value="PolyA_pol"/>
    <property type="match status" value="1"/>
</dbReference>
<keyword evidence="8 9" id="KW-0694">RNA-binding</keyword>
<comment type="caution">
    <text evidence="13">The sequence shown here is derived from an EMBL/GenBank/DDBJ whole genome shotgun (WGS) entry which is preliminary data.</text>
</comment>
<dbReference type="EMBL" id="JRFU01000129">
    <property type="protein sequence ID" value="PWE86108.1"/>
    <property type="molecule type" value="Genomic_DNA"/>
</dbReference>
<evidence type="ECO:0000256" key="8">
    <source>
        <dbReference type="ARBA" id="ARBA00022884"/>
    </source>
</evidence>
<evidence type="ECO:0000259" key="11">
    <source>
        <dbReference type="Pfam" id="PF12627"/>
    </source>
</evidence>
<accession>A0A2V1JUG9</accession>
<name>A0A2V1JUG9_EUBRA</name>
<keyword evidence="2 9" id="KW-0808">Transferase</keyword>
<keyword evidence="4 13" id="KW-0548">Nucleotidyltransferase</keyword>
<evidence type="ECO:0000256" key="7">
    <source>
        <dbReference type="ARBA" id="ARBA00022842"/>
    </source>
</evidence>
<keyword evidence="7" id="KW-0460">Magnesium</keyword>
<dbReference type="GO" id="GO:0000049">
    <property type="term" value="F:tRNA binding"/>
    <property type="evidence" value="ECO:0007669"/>
    <property type="project" value="TreeGrafter"/>
</dbReference>
<dbReference type="PANTHER" id="PTHR46173:SF1">
    <property type="entry name" value="CCA TRNA NUCLEOTIDYLTRANSFERASE 1, MITOCHONDRIAL"/>
    <property type="match status" value="1"/>
</dbReference>
<evidence type="ECO:0000256" key="6">
    <source>
        <dbReference type="ARBA" id="ARBA00022741"/>
    </source>
</evidence>
<evidence type="ECO:0000256" key="3">
    <source>
        <dbReference type="ARBA" id="ARBA00022694"/>
    </source>
</evidence>
<dbReference type="NCBIfam" id="TIGR00277">
    <property type="entry name" value="HDIG"/>
    <property type="match status" value="1"/>
</dbReference>
<organism evidence="13 14">
    <name type="scientific">Eubacterium ramulus</name>
    <dbReference type="NCBI Taxonomy" id="39490"/>
    <lineage>
        <taxon>Bacteria</taxon>
        <taxon>Bacillati</taxon>
        <taxon>Bacillota</taxon>
        <taxon>Clostridia</taxon>
        <taxon>Eubacteriales</taxon>
        <taxon>Eubacteriaceae</taxon>
        <taxon>Eubacterium</taxon>
    </lineage>
</organism>
<evidence type="ECO:0000313" key="14">
    <source>
        <dbReference type="Proteomes" id="UP000245288"/>
    </source>
</evidence>
<keyword evidence="6" id="KW-0547">Nucleotide-binding</keyword>
<evidence type="ECO:0000256" key="5">
    <source>
        <dbReference type="ARBA" id="ARBA00022723"/>
    </source>
</evidence>
<evidence type="ECO:0000256" key="4">
    <source>
        <dbReference type="ARBA" id="ARBA00022695"/>
    </source>
</evidence>
<dbReference type="SUPFAM" id="SSF81891">
    <property type="entry name" value="Poly A polymerase C-terminal region-like"/>
    <property type="match status" value="1"/>
</dbReference>
<dbReference type="AlphaFoldDB" id="A0A2V1JUG9"/>
<dbReference type="GO" id="GO:0046872">
    <property type="term" value="F:metal ion binding"/>
    <property type="evidence" value="ECO:0007669"/>
    <property type="project" value="UniProtKB-KW"/>
</dbReference>
<evidence type="ECO:0000256" key="9">
    <source>
        <dbReference type="RuleBase" id="RU003953"/>
    </source>
</evidence>
<dbReference type="Gene3D" id="3.30.460.10">
    <property type="entry name" value="Beta Polymerase, domain 2"/>
    <property type="match status" value="1"/>
</dbReference>
<evidence type="ECO:0000259" key="10">
    <source>
        <dbReference type="Pfam" id="PF01743"/>
    </source>
</evidence>
<comment type="similarity">
    <text evidence="9">Belongs to the tRNA nucleotidyltransferase/poly(A) polymerase family.</text>
</comment>
<protein>
    <submittedName>
        <fullName evidence="13">Polynucleotide adenylyltransferase</fullName>
    </submittedName>
</protein>
<dbReference type="SUPFAM" id="SSF81301">
    <property type="entry name" value="Nucleotidyltransferase"/>
    <property type="match status" value="1"/>
</dbReference>
<dbReference type="InterPro" id="IPR043519">
    <property type="entry name" value="NT_sf"/>
</dbReference>
<feature type="domain" description="CCA-adding enzyme C-terminal" evidence="12">
    <location>
        <begin position="295"/>
        <end position="437"/>
    </location>
</feature>
<dbReference type="Pfam" id="PF13735">
    <property type="entry name" value="tRNA_NucTran2_2"/>
    <property type="match status" value="1"/>
</dbReference>
<dbReference type="Gene3D" id="1.10.3090.10">
    <property type="entry name" value="cca-adding enzyme, domain 2"/>
    <property type="match status" value="1"/>
</dbReference>
<dbReference type="InterPro" id="IPR032810">
    <property type="entry name" value="CCA-adding_enz_C"/>
</dbReference>
<dbReference type="PANTHER" id="PTHR46173">
    <property type="entry name" value="CCA TRNA NUCLEOTIDYLTRANSFERASE 1, MITOCHONDRIAL"/>
    <property type="match status" value="1"/>
</dbReference>
<evidence type="ECO:0000256" key="2">
    <source>
        <dbReference type="ARBA" id="ARBA00022679"/>
    </source>
</evidence>
<dbReference type="OrthoDB" id="9805698at2"/>
<dbReference type="CDD" id="cd00077">
    <property type="entry name" value="HDc"/>
    <property type="match status" value="1"/>
</dbReference>
<keyword evidence="5" id="KW-0479">Metal-binding</keyword>
<dbReference type="GO" id="GO:0000166">
    <property type="term" value="F:nucleotide binding"/>
    <property type="evidence" value="ECO:0007669"/>
    <property type="project" value="UniProtKB-KW"/>
</dbReference>
<reference evidence="13 14" key="1">
    <citation type="submission" date="2014-09" db="EMBL/GenBank/DDBJ databases">
        <title>Butyrate-producing bacteria isolated from human gut.</title>
        <authorList>
            <person name="Zhang Q."/>
            <person name="Zhao L."/>
        </authorList>
    </citation>
    <scope>NUCLEOTIDE SEQUENCE [LARGE SCALE GENOMIC DNA]</scope>
    <source>
        <strain evidence="13 14">21</strain>
    </source>
</reference>
<feature type="domain" description="Poly A polymerase head" evidence="10">
    <location>
        <begin position="23"/>
        <end position="143"/>
    </location>
</feature>
<evidence type="ECO:0000313" key="13">
    <source>
        <dbReference type="EMBL" id="PWE86108.1"/>
    </source>
</evidence>
<dbReference type="CDD" id="cd05398">
    <property type="entry name" value="NT_ClassII-CCAase"/>
    <property type="match status" value="1"/>
</dbReference>
<gene>
    <name evidence="13" type="ORF">LG34_11935</name>
</gene>
<dbReference type="Proteomes" id="UP000245288">
    <property type="component" value="Unassembled WGS sequence"/>
</dbReference>
<feature type="domain" description="tRNA nucleotidyltransferase/poly(A) polymerase RNA and SrmB- binding" evidence="11">
    <location>
        <begin position="170"/>
        <end position="229"/>
    </location>
</feature>
<keyword evidence="14" id="KW-1185">Reference proteome</keyword>
<dbReference type="InterPro" id="IPR006675">
    <property type="entry name" value="HDIG_dom"/>
</dbReference>
<dbReference type="RefSeq" id="WP_109216178.1">
    <property type="nucleotide sequence ID" value="NZ_CABMEW010000024.1"/>
</dbReference>
<dbReference type="GO" id="GO:0016779">
    <property type="term" value="F:nucleotidyltransferase activity"/>
    <property type="evidence" value="ECO:0007669"/>
    <property type="project" value="UniProtKB-KW"/>
</dbReference>
<dbReference type="Pfam" id="PF12627">
    <property type="entry name" value="PolyA_pol_RNAbd"/>
    <property type="match status" value="1"/>
</dbReference>